<evidence type="ECO:0000256" key="6">
    <source>
        <dbReference type="ARBA" id="ARBA00022777"/>
    </source>
</evidence>
<evidence type="ECO:0000256" key="3">
    <source>
        <dbReference type="ARBA" id="ARBA00022597"/>
    </source>
</evidence>
<evidence type="ECO:0000256" key="2">
    <source>
        <dbReference type="ARBA" id="ARBA00022448"/>
    </source>
</evidence>
<evidence type="ECO:0000313" key="8">
    <source>
        <dbReference type="EMBL" id="RGR74829.1"/>
    </source>
</evidence>
<protein>
    <submittedName>
        <fullName evidence="8">PTS glucose transporter subunit IIA</fullName>
    </submittedName>
</protein>
<sequence>MEICYSPLVGKAVNLDHVADEMFSQRMLGDGMAIAPEAREVYSPVAGEITMVYETQHAIGIKTETGIEILLHIGIDTVMLGGTPFDTKVQVGDHVQPGDLLTIVDWNYIRKKGCDTIVPVLAINRKVKLLKSEENVKPGEALFEIEA</sequence>
<keyword evidence="6" id="KW-0418">Kinase</keyword>
<gene>
    <name evidence="8" type="ORF">DWY25_06995</name>
</gene>
<evidence type="ECO:0000256" key="1">
    <source>
        <dbReference type="ARBA" id="ARBA00004496"/>
    </source>
</evidence>
<dbReference type="PANTHER" id="PTHR45008">
    <property type="entry name" value="PTS SYSTEM GLUCOSE-SPECIFIC EIIA COMPONENT"/>
    <property type="match status" value="1"/>
</dbReference>
<dbReference type="NCBIfam" id="TIGR00830">
    <property type="entry name" value="PTBA"/>
    <property type="match status" value="1"/>
</dbReference>
<dbReference type="InterPro" id="IPR050890">
    <property type="entry name" value="PTS_EIIA_component"/>
</dbReference>
<comment type="caution">
    <text evidence="8">The sequence shown here is derived from an EMBL/GenBank/DDBJ whole genome shotgun (WGS) entry which is preliminary data.</text>
</comment>
<dbReference type="RefSeq" id="WP_006058002.1">
    <property type="nucleotide sequence ID" value="NZ_CABJCV010000007.1"/>
</dbReference>
<organism evidence="8 9">
    <name type="scientific">Holdemania filiformis</name>
    <dbReference type="NCBI Taxonomy" id="61171"/>
    <lineage>
        <taxon>Bacteria</taxon>
        <taxon>Bacillati</taxon>
        <taxon>Bacillota</taxon>
        <taxon>Erysipelotrichia</taxon>
        <taxon>Erysipelotrichales</taxon>
        <taxon>Erysipelotrichaceae</taxon>
        <taxon>Holdemania</taxon>
    </lineage>
</organism>
<dbReference type="GO" id="GO:0009401">
    <property type="term" value="P:phosphoenolpyruvate-dependent sugar phosphotransferase system"/>
    <property type="evidence" value="ECO:0007669"/>
    <property type="project" value="UniProtKB-KW"/>
</dbReference>
<dbReference type="InterPro" id="IPR011055">
    <property type="entry name" value="Dup_hybrid_motif"/>
</dbReference>
<evidence type="ECO:0000256" key="4">
    <source>
        <dbReference type="ARBA" id="ARBA00022679"/>
    </source>
</evidence>
<dbReference type="Pfam" id="PF00358">
    <property type="entry name" value="PTS_EIIA_1"/>
    <property type="match status" value="1"/>
</dbReference>
<dbReference type="SUPFAM" id="SSF51261">
    <property type="entry name" value="Duplicated hybrid motif"/>
    <property type="match status" value="1"/>
</dbReference>
<feature type="domain" description="PTS EIIA type-1" evidence="7">
    <location>
        <begin position="20"/>
        <end position="124"/>
    </location>
</feature>
<accession>A0A412G2X8</accession>
<dbReference type="FunFam" id="2.70.70.10:FF:000001">
    <property type="entry name" value="PTS system glucose-specific IIA component"/>
    <property type="match status" value="1"/>
</dbReference>
<keyword evidence="3 8" id="KW-0762">Sugar transport</keyword>
<keyword evidence="4" id="KW-0808">Transferase</keyword>
<evidence type="ECO:0000313" key="9">
    <source>
        <dbReference type="Proteomes" id="UP000284178"/>
    </source>
</evidence>
<dbReference type="PANTHER" id="PTHR45008:SF1">
    <property type="entry name" value="PTS SYSTEM GLUCOSE-SPECIFIC EIIA COMPONENT"/>
    <property type="match status" value="1"/>
</dbReference>
<keyword evidence="5" id="KW-0598">Phosphotransferase system</keyword>
<dbReference type="InterPro" id="IPR001127">
    <property type="entry name" value="PTS_EIIA_1_perm"/>
</dbReference>
<dbReference type="GO" id="GO:0016301">
    <property type="term" value="F:kinase activity"/>
    <property type="evidence" value="ECO:0007669"/>
    <property type="project" value="UniProtKB-KW"/>
</dbReference>
<dbReference type="AlphaFoldDB" id="A0A412G2X8"/>
<reference evidence="8 9" key="1">
    <citation type="submission" date="2018-08" db="EMBL/GenBank/DDBJ databases">
        <title>A genome reference for cultivated species of the human gut microbiota.</title>
        <authorList>
            <person name="Zou Y."/>
            <person name="Xue W."/>
            <person name="Luo G."/>
        </authorList>
    </citation>
    <scope>NUCLEOTIDE SEQUENCE [LARGE SCALE GENOMIC DNA]</scope>
    <source>
        <strain evidence="8 9">AF24-29</strain>
    </source>
</reference>
<dbReference type="PROSITE" id="PS00371">
    <property type="entry name" value="PTS_EIIA_TYPE_1_HIS"/>
    <property type="match status" value="1"/>
</dbReference>
<dbReference type="Proteomes" id="UP000284178">
    <property type="component" value="Unassembled WGS sequence"/>
</dbReference>
<evidence type="ECO:0000259" key="7">
    <source>
        <dbReference type="PROSITE" id="PS51093"/>
    </source>
</evidence>
<keyword evidence="9" id="KW-1185">Reference proteome</keyword>
<keyword evidence="2" id="KW-0813">Transport</keyword>
<name>A0A412G2X8_9FIRM</name>
<comment type="subcellular location">
    <subcellularLocation>
        <location evidence="1">Cytoplasm</location>
    </subcellularLocation>
</comment>
<dbReference type="Gene3D" id="2.70.70.10">
    <property type="entry name" value="Glucose Permease (Domain IIA)"/>
    <property type="match status" value="1"/>
</dbReference>
<dbReference type="PROSITE" id="PS51093">
    <property type="entry name" value="PTS_EIIA_TYPE_1"/>
    <property type="match status" value="1"/>
</dbReference>
<dbReference type="GeneID" id="83015150"/>
<dbReference type="GO" id="GO:0005737">
    <property type="term" value="C:cytoplasm"/>
    <property type="evidence" value="ECO:0007669"/>
    <property type="project" value="UniProtKB-SubCell"/>
</dbReference>
<dbReference type="EMBL" id="QRUP01000007">
    <property type="protein sequence ID" value="RGR74829.1"/>
    <property type="molecule type" value="Genomic_DNA"/>
</dbReference>
<proteinExistence type="predicted"/>
<evidence type="ECO:0000256" key="5">
    <source>
        <dbReference type="ARBA" id="ARBA00022683"/>
    </source>
</evidence>